<dbReference type="Pfam" id="PF01381">
    <property type="entry name" value="HTH_3"/>
    <property type="match status" value="1"/>
</dbReference>
<proteinExistence type="predicted"/>
<dbReference type="Proteomes" id="UP000197068">
    <property type="component" value="Unassembled WGS sequence"/>
</dbReference>
<evidence type="ECO:0000313" key="2">
    <source>
        <dbReference type="EMBL" id="GAW95981.1"/>
    </source>
</evidence>
<accession>A0ABQ0MWH7</accession>
<dbReference type="InterPro" id="IPR001387">
    <property type="entry name" value="Cro/C1-type_HTH"/>
</dbReference>
<keyword evidence="3" id="KW-1185">Reference proteome</keyword>
<dbReference type="RefSeq" id="WP_057181479.1">
    <property type="nucleotide sequence ID" value="NZ_BDQM01000010.1"/>
</dbReference>
<feature type="domain" description="HTH cro/C1-type" evidence="1">
    <location>
        <begin position="3"/>
        <end position="44"/>
    </location>
</feature>
<dbReference type="CDD" id="cd00093">
    <property type="entry name" value="HTH_XRE"/>
    <property type="match status" value="1"/>
</dbReference>
<dbReference type="SUPFAM" id="SSF47413">
    <property type="entry name" value="lambda repressor-like DNA-binding domains"/>
    <property type="match status" value="1"/>
</dbReference>
<dbReference type="InterPro" id="IPR010982">
    <property type="entry name" value="Lambda_DNA-bd_dom_sf"/>
</dbReference>
<dbReference type="EMBL" id="BDQM01000010">
    <property type="protein sequence ID" value="GAW95981.1"/>
    <property type="molecule type" value="Genomic_DNA"/>
</dbReference>
<name>A0ABQ0MWH7_9GAMM</name>
<gene>
    <name evidence="2" type="ORF">MTCD1_01587</name>
</gene>
<comment type="caution">
    <text evidence="2">The sequence shown here is derived from an EMBL/GenBank/DDBJ whole genome shotgun (WGS) entry which is preliminary data.</text>
</comment>
<reference evidence="2 3" key="1">
    <citation type="submission" date="2017-06" db="EMBL/GenBank/DDBJ databases">
        <title>Whole Genome Sequences of Colwellia marinimaniae MTCD1.</title>
        <authorList>
            <person name="Kusumoto H."/>
            <person name="Inoue M."/>
            <person name="Tanikawa K."/>
            <person name="Maeji H."/>
            <person name="Cameron J.H."/>
            <person name="Bartlett D.H."/>
        </authorList>
    </citation>
    <scope>NUCLEOTIDE SEQUENCE [LARGE SCALE GENOMIC DNA]</scope>
    <source>
        <strain evidence="2 3">MTCD1</strain>
    </source>
</reference>
<protein>
    <recommendedName>
        <fullName evidence="1">HTH cro/C1-type domain-containing protein</fullName>
    </recommendedName>
</protein>
<dbReference type="Gene3D" id="1.10.260.40">
    <property type="entry name" value="lambda repressor-like DNA-binding domains"/>
    <property type="match status" value="1"/>
</dbReference>
<dbReference type="PROSITE" id="PS50943">
    <property type="entry name" value="HTH_CROC1"/>
    <property type="match status" value="1"/>
</dbReference>
<sequence>MDQTELGKRVGVSRTTISSIERGIGVNSKALINVLSFLELTDLLQVAIDERSGLVAANRSRKARKIPRELSDDF</sequence>
<evidence type="ECO:0000259" key="1">
    <source>
        <dbReference type="PROSITE" id="PS50943"/>
    </source>
</evidence>
<evidence type="ECO:0000313" key="3">
    <source>
        <dbReference type="Proteomes" id="UP000197068"/>
    </source>
</evidence>
<organism evidence="2 3">
    <name type="scientific">Colwellia marinimaniae</name>
    <dbReference type="NCBI Taxonomy" id="1513592"/>
    <lineage>
        <taxon>Bacteria</taxon>
        <taxon>Pseudomonadati</taxon>
        <taxon>Pseudomonadota</taxon>
        <taxon>Gammaproteobacteria</taxon>
        <taxon>Alteromonadales</taxon>
        <taxon>Colwelliaceae</taxon>
        <taxon>Colwellia</taxon>
    </lineage>
</organism>